<dbReference type="AlphaFoldDB" id="A0A2S3UMS7"/>
<dbReference type="Pfam" id="PF00724">
    <property type="entry name" value="Oxidored_FMN"/>
    <property type="match status" value="1"/>
</dbReference>
<name>A0A2S3UMS7_9HYPH</name>
<evidence type="ECO:0000259" key="5">
    <source>
        <dbReference type="Pfam" id="PF00724"/>
    </source>
</evidence>
<dbReference type="CDD" id="cd02933">
    <property type="entry name" value="OYE_like_FMN"/>
    <property type="match status" value="1"/>
</dbReference>
<dbReference type="GO" id="GO:0010181">
    <property type="term" value="F:FMN binding"/>
    <property type="evidence" value="ECO:0007669"/>
    <property type="project" value="InterPro"/>
</dbReference>
<comment type="cofactor">
    <cofactor evidence="1">
        <name>FMN</name>
        <dbReference type="ChEBI" id="CHEBI:58210"/>
    </cofactor>
</comment>
<dbReference type="NCBIfam" id="NF007899">
    <property type="entry name" value="PRK10605.1"/>
    <property type="match status" value="1"/>
</dbReference>
<dbReference type="InterPro" id="IPR001155">
    <property type="entry name" value="OxRdtase_FMN_N"/>
</dbReference>
<dbReference type="Gene3D" id="3.20.20.70">
    <property type="entry name" value="Aldolase class I"/>
    <property type="match status" value="1"/>
</dbReference>
<dbReference type="PANTHER" id="PTHR22893">
    <property type="entry name" value="NADH OXIDOREDUCTASE-RELATED"/>
    <property type="match status" value="1"/>
</dbReference>
<gene>
    <name evidence="6" type="ORF">CLV41_11032</name>
</gene>
<feature type="domain" description="NADH:flavin oxidoreductase/NADH oxidase N-terminal" evidence="5">
    <location>
        <begin position="5"/>
        <end position="339"/>
    </location>
</feature>
<dbReference type="RefSeq" id="WP_103224193.1">
    <property type="nucleotide sequence ID" value="NZ_PPCN01000010.1"/>
</dbReference>
<organism evidence="6 7">
    <name type="scientific">Roseibium marinum</name>
    <dbReference type="NCBI Taxonomy" id="281252"/>
    <lineage>
        <taxon>Bacteria</taxon>
        <taxon>Pseudomonadati</taxon>
        <taxon>Pseudomonadota</taxon>
        <taxon>Alphaproteobacteria</taxon>
        <taxon>Hyphomicrobiales</taxon>
        <taxon>Stappiaceae</taxon>
        <taxon>Roseibium</taxon>
    </lineage>
</organism>
<evidence type="ECO:0000256" key="2">
    <source>
        <dbReference type="ARBA" id="ARBA00005979"/>
    </source>
</evidence>
<protein>
    <submittedName>
        <fullName evidence="6">N-ethylmaleimide reductase</fullName>
    </submittedName>
</protein>
<dbReference type="EMBL" id="PPCN01000010">
    <property type="protein sequence ID" value="POF29028.1"/>
    <property type="molecule type" value="Genomic_DNA"/>
</dbReference>
<dbReference type="Proteomes" id="UP000236959">
    <property type="component" value="Unassembled WGS sequence"/>
</dbReference>
<feature type="region of interest" description="Disordered" evidence="4">
    <location>
        <begin position="343"/>
        <end position="368"/>
    </location>
</feature>
<dbReference type="SUPFAM" id="SSF51395">
    <property type="entry name" value="FMN-linked oxidoreductases"/>
    <property type="match status" value="1"/>
</dbReference>
<dbReference type="PANTHER" id="PTHR22893:SF91">
    <property type="entry name" value="NADPH DEHYDROGENASE 2-RELATED"/>
    <property type="match status" value="1"/>
</dbReference>
<proteinExistence type="inferred from homology"/>
<accession>A0A2S3UMS7</accession>
<dbReference type="GO" id="GO:0005829">
    <property type="term" value="C:cytosol"/>
    <property type="evidence" value="ECO:0007669"/>
    <property type="project" value="UniProtKB-ARBA"/>
</dbReference>
<evidence type="ECO:0000313" key="6">
    <source>
        <dbReference type="EMBL" id="POF29028.1"/>
    </source>
</evidence>
<dbReference type="GO" id="GO:0016628">
    <property type="term" value="F:oxidoreductase activity, acting on the CH-CH group of donors, NAD or NADP as acceptor"/>
    <property type="evidence" value="ECO:0007669"/>
    <property type="project" value="UniProtKB-ARBA"/>
</dbReference>
<dbReference type="FunFam" id="3.20.20.70:FF:000059">
    <property type="entry name" value="N-ethylmaleimide reductase, FMN-linked"/>
    <property type="match status" value="1"/>
</dbReference>
<evidence type="ECO:0000256" key="4">
    <source>
        <dbReference type="SAM" id="MobiDB-lite"/>
    </source>
</evidence>
<keyword evidence="7" id="KW-1185">Reference proteome</keyword>
<comment type="similarity">
    <text evidence="2">Belongs to the NADH:flavin oxidoreductase/NADH oxidase family.</text>
</comment>
<sequence>MSEPKLFSPAKAGAIDLKNRVVMAPLTRNRARAEDDTPYDLHVEYYRQRAGAGLIVTEGSQISPQGKGYAWTPGIYSDDQVEGWKKVTDAVHAEGGKIVIQIWHVGRISHPVLQPGGVDPVAPSAIAANSKTFDGTQFIDTPMPRALEENEIPGIAEDFARATRNARKAGFDGVEVHGANGYLIDQFLKDGANQRDDAYGGSVEKRMRFLKEVMDAVTGAWSADRVGIRLSPFSNANDITDSNPQETFSHAIRLLNTYGLAYLHLVEGQTGGPRDIPEGGDLAALYALFDGTRMGNNGYDRASAIEAVESGALDLVAFGRAFISNPDLVDRLIKNAPLNEPDRDTFYGGGEKGYTDYPTLAESSVAAQ</sequence>
<evidence type="ECO:0000256" key="1">
    <source>
        <dbReference type="ARBA" id="ARBA00001917"/>
    </source>
</evidence>
<reference evidence="6 7" key="1">
    <citation type="submission" date="2018-01" db="EMBL/GenBank/DDBJ databases">
        <title>Genomic Encyclopedia of Archaeal and Bacterial Type Strains, Phase II (KMG-II): from individual species to whole genera.</title>
        <authorList>
            <person name="Goeker M."/>
        </authorList>
    </citation>
    <scope>NUCLEOTIDE SEQUENCE [LARGE SCALE GENOMIC DNA]</scope>
    <source>
        <strain evidence="6 7">DSM 17023</strain>
    </source>
</reference>
<dbReference type="InterPro" id="IPR045247">
    <property type="entry name" value="Oye-like"/>
</dbReference>
<dbReference type="OrthoDB" id="9784632at2"/>
<keyword evidence="3" id="KW-0560">Oxidoreductase</keyword>
<evidence type="ECO:0000256" key="3">
    <source>
        <dbReference type="ARBA" id="ARBA00023002"/>
    </source>
</evidence>
<comment type="caution">
    <text evidence="6">The sequence shown here is derived from an EMBL/GenBank/DDBJ whole genome shotgun (WGS) entry which is preliminary data.</text>
</comment>
<dbReference type="InterPro" id="IPR013785">
    <property type="entry name" value="Aldolase_TIM"/>
</dbReference>
<evidence type="ECO:0000313" key="7">
    <source>
        <dbReference type="Proteomes" id="UP000236959"/>
    </source>
</evidence>